<dbReference type="InterPro" id="IPR007612">
    <property type="entry name" value="LOR"/>
</dbReference>
<evidence type="ECO:0008006" key="3">
    <source>
        <dbReference type="Google" id="ProtNLM"/>
    </source>
</evidence>
<evidence type="ECO:0000313" key="2">
    <source>
        <dbReference type="EMBL" id="CAE2305906.1"/>
    </source>
</evidence>
<dbReference type="SUPFAM" id="SSF54518">
    <property type="entry name" value="Tubby C-terminal domain-like"/>
    <property type="match status" value="1"/>
</dbReference>
<dbReference type="PANTHER" id="PTHR31087:SF161">
    <property type="entry name" value="TUBBY C 2 FAMILY PROTEIN"/>
    <property type="match status" value="1"/>
</dbReference>
<dbReference type="AlphaFoldDB" id="A0A7S4NT99"/>
<dbReference type="EMBL" id="HBKR01017482">
    <property type="protein sequence ID" value="CAE2305906.1"/>
    <property type="molecule type" value="Transcribed_RNA"/>
</dbReference>
<name>A0A7S4NT99_9EUKA</name>
<dbReference type="Pfam" id="PF04525">
    <property type="entry name" value="LOR"/>
    <property type="match status" value="1"/>
</dbReference>
<organism evidence="2">
    <name type="scientific">Paramoeba aestuarina</name>
    <dbReference type="NCBI Taxonomy" id="180227"/>
    <lineage>
        <taxon>Eukaryota</taxon>
        <taxon>Amoebozoa</taxon>
        <taxon>Discosea</taxon>
        <taxon>Flabellinia</taxon>
        <taxon>Dactylopodida</taxon>
        <taxon>Paramoebidae</taxon>
        <taxon>Paramoeba</taxon>
    </lineage>
</organism>
<accession>A0A7S4NT99</accession>
<sequence length="182" mass="20181">MSDAPICADAVCSSETTLELSEKARSLSGNSSEITDSKGKVVFKIDGHNMTVHARRSLVNAKGKTVGQLRESKGLHRHKTYYIGTKDDDKKMEVKEKGTFDPVHCDAEILNHKGKKVGECKGNWRSKDFTIDYDGKKVCTVHRKTDASGKILNCDNYDLKIKAGVDMAFVVLVVTALDEMYH</sequence>
<comment type="similarity">
    <text evidence="1">Belongs to the LOR family.</text>
</comment>
<evidence type="ECO:0000256" key="1">
    <source>
        <dbReference type="ARBA" id="ARBA00005437"/>
    </source>
</evidence>
<reference evidence="2" key="1">
    <citation type="submission" date="2021-01" db="EMBL/GenBank/DDBJ databases">
        <authorList>
            <person name="Corre E."/>
            <person name="Pelletier E."/>
            <person name="Niang G."/>
            <person name="Scheremetjew M."/>
            <person name="Finn R."/>
            <person name="Kale V."/>
            <person name="Holt S."/>
            <person name="Cochrane G."/>
            <person name="Meng A."/>
            <person name="Brown T."/>
            <person name="Cohen L."/>
        </authorList>
    </citation>
    <scope>NUCLEOTIDE SEQUENCE</scope>
    <source>
        <strain evidence="2">SoJaBio B1-5/56/2</strain>
    </source>
</reference>
<dbReference type="InterPro" id="IPR025659">
    <property type="entry name" value="Tubby-like_C"/>
</dbReference>
<gene>
    <name evidence="2" type="ORF">NAES01612_LOCUS11556</name>
</gene>
<dbReference type="InterPro" id="IPR038595">
    <property type="entry name" value="LOR_sf"/>
</dbReference>
<protein>
    <recommendedName>
        <fullName evidence="3">Tubby C-terminal domain-containing protein</fullName>
    </recommendedName>
</protein>
<dbReference type="PANTHER" id="PTHR31087">
    <property type="match status" value="1"/>
</dbReference>
<dbReference type="Gene3D" id="2.40.160.200">
    <property type="entry name" value="LURP1-related"/>
    <property type="match status" value="1"/>
</dbReference>
<proteinExistence type="inferred from homology"/>